<proteinExistence type="predicted"/>
<dbReference type="Proteomes" id="UP001501102">
    <property type="component" value="Unassembled WGS sequence"/>
</dbReference>
<evidence type="ECO:0000313" key="2">
    <source>
        <dbReference type="EMBL" id="GAA2927812.1"/>
    </source>
</evidence>
<comment type="caution">
    <text evidence="2">The sequence shown here is derived from an EMBL/GenBank/DDBJ whole genome shotgun (WGS) entry which is preliminary data.</text>
</comment>
<name>A0ABP6JBF3_STRTU</name>
<feature type="region of interest" description="Disordered" evidence="1">
    <location>
        <begin position="43"/>
        <end position="81"/>
    </location>
</feature>
<sequence>MTVRLASGAARKRARTPYTSPLDVLGALAAREQQFADAQDQVQDAGDGRAGLLPLAGRSGTAARRRHPDHGAHPVTARARP</sequence>
<organism evidence="2 3">
    <name type="scientific">Streptomyces thioluteus</name>
    <dbReference type="NCBI Taxonomy" id="66431"/>
    <lineage>
        <taxon>Bacteria</taxon>
        <taxon>Bacillati</taxon>
        <taxon>Actinomycetota</taxon>
        <taxon>Actinomycetes</taxon>
        <taxon>Kitasatosporales</taxon>
        <taxon>Streptomycetaceae</taxon>
        <taxon>Streptomyces</taxon>
    </lineage>
</organism>
<gene>
    <name evidence="2" type="ORF">GCM10020221_24700</name>
</gene>
<reference evidence="3" key="1">
    <citation type="journal article" date="2019" name="Int. J. Syst. Evol. Microbiol.">
        <title>The Global Catalogue of Microorganisms (GCM) 10K type strain sequencing project: providing services to taxonomists for standard genome sequencing and annotation.</title>
        <authorList>
            <consortium name="The Broad Institute Genomics Platform"/>
            <consortium name="The Broad Institute Genome Sequencing Center for Infectious Disease"/>
            <person name="Wu L."/>
            <person name="Ma J."/>
        </authorList>
    </citation>
    <scope>NUCLEOTIDE SEQUENCE [LARGE SCALE GENOMIC DNA]</scope>
    <source>
        <strain evidence="3">JCM 4087</strain>
    </source>
</reference>
<accession>A0ABP6JBF3</accession>
<evidence type="ECO:0000313" key="3">
    <source>
        <dbReference type="Proteomes" id="UP001501102"/>
    </source>
</evidence>
<evidence type="ECO:0000256" key="1">
    <source>
        <dbReference type="SAM" id="MobiDB-lite"/>
    </source>
</evidence>
<dbReference type="EMBL" id="BAAAXZ010000094">
    <property type="protein sequence ID" value="GAA2927812.1"/>
    <property type="molecule type" value="Genomic_DNA"/>
</dbReference>
<keyword evidence="3" id="KW-1185">Reference proteome</keyword>
<protein>
    <submittedName>
        <fullName evidence="2">Uncharacterized protein</fullName>
    </submittedName>
</protein>